<dbReference type="PROSITE" id="PS50808">
    <property type="entry name" value="ZF_BED"/>
    <property type="match status" value="1"/>
</dbReference>
<keyword evidence="7" id="KW-1185">Reference proteome</keyword>
<comment type="caution">
    <text evidence="6">The sequence shown here is derived from an EMBL/GenBank/DDBJ whole genome shotgun (WGS) entry which is preliminary data.</text>
</comment>
<name>A0AAV8ULN1_9RHOD</name>
<sequence>MGRRKDPIWDSFSRIDGKTGIRARCHECGHEMYGKVERMRKHVEQCHNRQLMIPGDHKRIADGGVPLMSQSMSMVKEQPAPSKRAKRIEEHFQTTPKSLQPDRQAELSRALAIFFVRNKIMYKAVEDDAFKKIVCPGFQLPDKKGIADLCRGLLDSQE</sequence>
<dbReference type="Proteomes" id="UP001157974">
    <property type="component" value="Unassembled WGS sequence"/>
</dbReference>
<dbReference type="GO" id="GO:0003677">
    <property type="term" value="F:DNA binding"/>
    <property type="evidence" value="ECO:0007669"/>
    <property type="project" value="InterPro"/>
</dbReference>
<reference evidence="6 7" key="1">
    <citation type="journal article" date="2023" name="Nat. Commun.">
        <title>Origin of minicircular mitochondrial genomes in red algae.</title>
        <authorList>
            <person name="Lee Y."/>
            <person name="Cho C.H."/>
            <person name="Lee Y.M."/>
            <person name="Park S.I."/>
            <person name="Yang J.H."/>
            <person name="West J.A."/>
            <person name="Bhattacharya D."/>
            <person name="Yoon H.S."/>
        </authorList>
    </citation>
    <scope>NUCLEOTIDE SEQUENCE [LARGE SCALE GENOMIC DNA]</scope>
    <source>
        <strain evidence="6 7">CCMP1338</strain>
        <tissue evidence="6">Whole cell</tissue>
    </source>
</reference>
<gene>
    <name evidence="6" type="ORF">NDN08_003750</name>
</gene>
<dbReference type="InterPro" id="IPR003656">
    <property type="entry name" value="Znf_BED"/>
</dbReference>
<evidence type="ECO:0000256" key="3">
    <source>
        <dbReference type="ARBA" id="ARBA00022833"/>
    </source>
</evidence>
<evidence type="ECO:0000256" key="2">
    <source>
        <dbReference type="ARBA" id="ARBA00022771"/>
    </source>
</evidence>
<keyword evidence="3" id="KW-0862">Zinc</keyword>
<dbReference type="EMBL" id="JAMWBK010000010">
    <property type="protein sequence ID" value="KAJ8901541.1"/>
    <property type="molecule type" value="Genomic_DNA"/>
</dbReference>
<feature type="domain" description="BED-type" evidence="5">
    <location>
        <begin position="3"/>
        <end position="47"/>
    </location>
</feature>
<dbReference type="GO" id="GO:0008270">
    <property type="term" value="F:zinc ion binding"/>
    <property type="evidence" value="ECO:0007669"/>
    <property type="project" value="UniProtKB-KW"/>
</dbReference>
<organism evidence="6 7">
    <name type="scientific">Rhodosorus marinus</name>
    <dbReference type="NCBI Taxonomy" id="101924"/>
    <lineage>
        <taxon>Eukaryota</taxon>
        <taxon>Rhodophyta</taxon>
        <taxon>Stylonematophyceae</taxon>
        <taxon>Stylonematales</taxon>
        <taxon>Stylonemataceae</taxon>
        <taxon>Rhodosorus</taxon>
    </lineage>
</organism>
<evidence type="ECO:0000313" key="7">
    <source>
        <dbReference type="Proteomes" id="UP001157974"/>
    </source>
</evidence>
<evidence type="ECO:0000259" key="5">
    <source>
        <dbReference type="PROSITE" id="PS50808"/>
    </source>
</evidence>
<keyword evidence="1" id="KW-0479">Metal-binding</keyword>
<evidence type="ECO:0000256" key="4">
    <source>
        <dbReference type="PROSITE-ProRule" id="PRU00027"/>
    </source>
</evidence>
<keyword evidence="2 4" id="KW-0863">Zinc-finger</keyword>
<evidence type="ECO:0000256" key="1">
    <source>
        <dbReference type="ARBA" id="ARBA00022723"/>
    </source>
</evidence>
<proteinExistence type="predicted"/>
<protein>
    <recommendedName>
        <fullName evidence="5">BED-type domain-containing protein</fullName>
    </recommendedName>
</protein>
<accession>A0AAV8ULN1</accession>
<evidence type="ECO:0000313" key="6">
    <source>
        <dbReference type="EMBL" id="KAJ8901541.1"/>
    </source>
</evidence>
<dbReference type="AlphaFoldDB" id="A0AAV8ULN1"/>